<dbReference type="CDD" id="cd07067">
    <property type="entry name" value="HP_PGM_like"/>
    <property type="match status" value="1"/>
</dbReference>
<dbReference type="GO" id="GO:0006167">
    <property type="term" value="P:AMP biosynthetic process"/>
    <property type="evidence" value="ECO:0007669"/>
    <property type="project" value="TreeGrafter"/>
</dbReference>
<reference evidence="3 4" key="1">
    <citation type="journal article" date="1991" name="Int. J. Syst. Bacteriol.">
        <title>Description of the erythromycin-producing bacterium Arthrobacter sp. strain NRRL B-3381 as Aeromicrobium erythreum gen. nov., sp. nov.</title>
        <authorList>
            <person name="Miller E.S."/>
            <person name="Woese C.R."/>
            <person name="Brenner S."/>
        </authorList>
    </citation>
    <scope>NUCLEOTIDE SEQUENCE [LARGE SCALE GENOMIC DNA]</scope>
    <source>
        <strain evidence="3 4">AR18</strain>
    </source>
</reference>
<dbReference type="SMART" id="SM00855">
    <property type="entry name" value="PGAM"/>
    <property type="match status" value="1"/>
</dbReference>
<dbReference type="OrthoDB" id="4287477at2"/>
<dbReference type="SUPFAM" id="SSF53254">
    <property type="entry name" value="Phosphoglycerate mutase-like"/>
    <property type="match status" value="1"/>
</dbReference>
<dbReference type="InterPro" id="IPR015797">
    <property type="entry name" value="NUDIX_hydrolase-like_dom_sf"/>
</dbReference>
<gene>
    <name evidence="3" type="ORF">AERYTH_14340</name>
</gene>
<dbReference type="AlphaFoldDB" id="A0A0U4CT02"/>
<name>A0A0U4CT02_9ACTN</name>
<dbReference type="Pfam" id="PF00300">
    <property type="entry name" value="His_Phos_1"/>
    <property type="match status" value="1"/>
</dbReference>
<dbReference type="InterPro" id="IPR051325">
    <property type="entry name" value="Nudix_hydrolase_domain"/>
</dbReference>
<dbReference type="SUPFAM" id="SSF55811">
    <property type="entry name" value="Nudix"/>
    <property type="match status" value="1"/>
</dbReference>
<dbReference type="RefSeq" id="WP_067860131.1">
    <property type="nucleotide sequence ID" value="NZ_CP011502.1"/>
</dbReference>
<keyword evidence="4" id="KW-1185">Reference proteome</keyword>
<dbReference type="InterPro" id="IPR000086">
    <property type="entry name" value="NUDIX_hydrolase_dom"/>
</dbReference>
<proteinExistence type="predicted"/>
<dbReference type="Gene3D" id="3.40.50.1240">
    <property type="entry name" value="Phosphoglycerate mutase-like"/>
    <property type="match status" value="1"/>
</dbReference>
<dbReference type="EMBL" id="CP011502">
    <property type="protein sequence ID" value="ALX05788.1"/>
    <property type="molecule type" value="Genomic_DNA"/>
</dbReference>
<dbReference type="InterPro" id="IPR013078">
    <property type="entry name" value="His_Pase_superF_clade-1"/>
</dbReference>
<evidence type="ECO:0000313" key="3">
    <source>
        <dbReference type="EMBL" id="ALX05788.1"/>
    </source>
</evidence>
<dbReference type="Gene3D" id="3.90.79.10">
    <property type="entry name" value="Nucleoside Triphosphate Pyrophosphohydrolase"/>
    <property type="match status" value="1"/>
</dbReference>
<accession>A0A0U4CT02</accession>
<evidence type="ECO:0000259" key="2">
    <source>
        <dbReference type="PROSITE" id="PS51462"/>
    </source>
</evidence>
<dbReference type="Pfam" id="PF00293">
    <property type="entry name" value="NUDIX"/>
    <property type="match status" value="1"/>
</dbReference>
<feature type="domain" description="Nudix hydrolase" evidence="2">
    <location>
        <begin position="5"/>
        <end position="141"/>
    </location>
</feature>
<dbReference type="Proteomes" id="UP000067689">
    <property type="component" value="Chromosome"/>
</dbReference>
<dbReference type="GO" id="GO:0006754">
    <property type="term" value="P:ATP biosynthetic process"/>
    <property type="evidence" value="ECO:0007669"/>
    <property type="project" value="TreeGrafter"/>
</dbReference>
<dbReference type="PANTHER" id="PTHR21340">
    <property type="entry name" value="DIADENOSINE 5,5-P1,P4-TETRAPHOSPHATE PYROPHOSPHOHYDROLASE MUTT"/>
    <property type="match status" value="1"/>
</dbReference>
<dbReference type="CDD" id="cd03673">
    <property type="entry name" value="NUDIX_Ap6A_hydrolase"/>
    <property type="match status" value="1"/>
</dbReference>
<evidence type="ECO:0000256" key="1">
    <source>
        <dbReference type="ARBA" id="ARBA00022801"/>
    </source>
</evidence>
<protein>
    <recommendedName>
        <fullName evidence="2">Nudix hydrolase domain-containing protein</fullName>
    </recommendedName>
</protein>
<dbReference type="InterPro" id="IPR029033">
    <property type="entry name" value="His_PPase_superfam"/>
</dbReference>
<sequence>MARERPLTAAGAVTWRRCAPRPGSSGKRGVEVLLVHRPRYDDWTFPKGKPDPGEDLVATAVREVAEETAQLVRLGHPLPDTRYRVAGGPKRVSYWAARVVGETATPFTPNREIDDLRWVRPGDARRLLSYEHDLDLLDAFLALRDVKAHRTRTLVVVRHGKAKAREHWRRDDLLRPLTPSGRGRADALVPLLEAYGVRRVVSSPARRCVDTVAPYAEHHGLELRHDARLSEETSEDDVRRAVADVLAEKSPAVVCGHRPTLPWVFEALGLDAPELAPGEGVVLHLRRGVVVADEPLGRPASPR</sequence>
<keyword evidence="1" id="KW-0378">Hydrolase</keyword>
<organism evidence="3 4">
    <name type="scientific">Aeromicrobium erythreum</name>
    <dbReference type="NCBI Taxonomy" id="2041"/>
    <lineage>
        <taxon>Bacteria</taxon>
        <taxon>Bacillati</taxon>
        <taxon>Actinomycetota</taxon>
        <taxon>Actinomycetes</taxon>
        <taxon>Propionibacteriales</taxon>
        <taxon>Nocardioidaceae</taxon>
        <taxon>Aeromicrobium</taxon>
    </lineage>
</organism>
<evidence type="ECO:0000313" key="4">
    <source>
        <dbReference type="Proteomes" id="UP000067689"/>
    </source>
</evidence>
<dbReference type="KEGG" id="aer:AERYTH_14340"/>
<dbReference type="GO" id="GO:0004081">
    <property type="term" value="F:bis(5'-nucleosyl)-tetraphosphatase (asymmetrical) activity"/>
    <property type="evidence" value="ECO:0007669"/>
    <property type="project" value="TreeGrafter"/>
</dbReference>
<dbReference type="STRING" id="2041.AERYTH_14340"/>
<dbReference type="PATRIC" id="fig|2041.4.peg.2992"/>
<dbReference type="PROSITE" id="PS51462">
    <property type="entry name" value="NUDIX"/>
    <property type="match status" value="1"/>
</dbReference>
<dbReference type="PANTHER" id="PTHR21340:SF0">
    <property type="entry name" value="BIS(5'-NUCLEOSYL)-TETRAPHOSPHATASE [ASYMMETRICAL]"/>
    <property type="match status" value="1"/>
</dbReference>